<dbReference type="PANTHER" id="PTHR21261">
    <property type="entry name" value="BEAT PROTEIN"/>
    <property type="match status" value="1"/>
</dbReference>
<evidence type="ECO:0000313" key="2">
    <source>
        <dbReference type="Proteomes" id="UP001233999"/>
    </source>
</evidence>
<protein>
    <submittedName>
        <fullName evidence="1">Uncharacterized protein</fullName>
    </submittedName>
</protein>
<dbReference type="Proteomes" id="UP001233999">
    <property type="component" value="Unassembled WGS sequence"/>
</dbReference>
<evidence type="ECO:0000313" key="1">
    <source>
        <dbReference type="EMBL" id="KAJ9585444.1"/>
    </source>
</evidence>
<reference evidence="1" key="2">
    <citation type="submission" date="2023-05" db="EMBL/GenBank/DDBJ databases">
        <authorList>
            <person name="Fouks B."/>
        </authorList>
    </citation>
    <scope>NUCLEOTIDE SEQUENCE</scope>
    <source>
        <strain evidence="1">Stay&amp;Tobe</strain>
        <tissue evidence="1">Testes</tissue>
    </source>
</reference>
<organism evidence="1 2">
    <name type="scientific">Diploptera punctata</name>
    <name type="common">Pacific beetle cockroach</name>
    <dbReference type="NCBI Taxonomy" id="6984"/>
    <lineage>
        <taxon>Eukaryota</taxon>
        <taxon>Metazoa</taxon>
        <taxon>Ecdysozoa</taxon>
        <taxon>Arthropoda</taxon>
        <taxon>Hexapoda</taxon>
        <taxon>Insecta</taxon>
        <taxon>Pterygota</taxon>
        <taxon>Neoptera</taxon>
        <taxon>Polyneoptera</taxon>
        <taxon>Dictyoptera</taxon>
        <taxon>Blattodea</taxon>
        <taxon>Blaberoidea</taxon>
        <taxon>Blaberidae</taxon>
        <taxon>Diplopterinae</taxon>
        <taxon>Diploptera</taxon>
    </lineage>
</organism>
<dbReference type="PANTHER" id="PTHR21261:SF3">
    <property type="entry name" value="BEATEN PATH VII"/>
    <property type="match status" value="1"/>
</dbReference>
<comment type="caution">
    <text evidence="1">The sequence shown here is derived from an EMBL/GenBank/DDBJ whole genome shotgun (WGS) entry which is preliminary data.</text>
</comment>
<accession>A0AAD7ZR91</accession>
<keyword evidence="2" id="KW-1185">Reference proteome</keyword>
<name>A0AAD7ZR91_DIPPU</name>
<gene>
    <name evidence="1" type="ORF">L9F63_002752</name>
</gene>
<dbReference type="EMBL" id="JASPKZ010007270">
    <property type="protein sequence ID" value="KAJ9585444.1"/>
    <property type="molecule type" value="Genomic_DNA"/>
</dbReference>
<dbReference type="InterPro" id="IPR036179">
    <property type="entry name" value="Ig-like_dom_sf"/>
</dbReference>
<dbReference type="SUPFAM" id="SSF48726">
    <property type="entry name" value="Immunoglobulin"/>
    <property type="match status" value="1"/>
</dbReference>
<dbReference type="AlphaFoldDB" id="A0AAD7ZR91"/>
<reference evidence="1" key="1">
    <citation type="journal article" date="2023" name="IScience">
        <title>Live-bearing cockroach genome reveals convergent evolutionary mechanisms linked to viviparity in insects and beyond.</title>
        <authorList>
            <person name="Fouks B."/>
            <person name="Harrison M.C."/>
            <person name="Mikhailova A.A."/>
            <person name="Marchal E."/>
            <person name="English S."/>
            <person name="Carruthers M."/>
            <person name="Jennings E.C."/>
            <person name="Chiamaka E.L."/>
            <person name="Frigard R.A."/>
            <person name="Pippel M."/>
            <person name="Attardo G.M."/>
            <person name="Benoit J.B."/>
            <person name="Bornberg-Bauer E."/>
            <person name="Tobe S.S."/>
        </authorList>
    </citation>
    <scope>NUCLEOTIDE SEQUENCE</scope>
    <source>
        <strain evidence="1">Stay&amp;Tobe</strain>
    </source>
</reference>
<sequence>AMVRFNVELRMPRYVLLGGSALLQCDYDVLPDHLHRVEWYKDRRKLFQYIKGRKPPFRNFTIPGAYLDVNISF</sequence>
<proteinExistence type="predicted"/>
<feature type="non-terminal residue" evidence="1">
    <location>
        <position position="1"/>
    </location>
</feature>